<dbReference type="InterPro" id="IPR016169">
    <property type="entry name" value="FAD-bd_PCMH_sub2"/>
</dbReference>
<dbReference type="InterPro" id="IPR036318">
    <property type="entry name" value="FAD-bd_PCMH-like_sf"/>
</dbReference>
<dbReference type="InterPro" id="IPR016166">
    <property type="entry name" value="FAD-bd_PCMH"/>
</dbReference>
<organism evidence="5 6">
    <name type="scientific">Streptosporangium amethystogenes subsp. fukuiense</name>
    <dbReference type="NCBI Taxonomy" id="698418"/>
    <lineage>
        <taxon>Bacteria</taxon>
        <taxon>Bacillati</taxon>
        <taxon>Actinomycetota</taxon>
        <taxon>Actinomycetes</taxon>
        <taxon>Streptosporangiales</taxon>
        <taxon>Streptosporangiaceae</taxon>
        <taxon>Streptosporangium</taxon>
    </lineage>
</organism>
<dbReference type="Gene3D" id="3.30.390.50">
    <property type="entry name" value="CO dehydrogenase flavoprotein, C-terminal domain"/>
    <property type="match status" value="1"/>
</dbReference>
<dbReference type="SUPFAM" id="SSF56176">
    <property type="entry name" value="FAD-binding/transporter-associated domain-like"/>
    <property type="match status" value="1"/>
</dbReference>
<keyword evidence="1" id="KW-0285">Flavoprotein</keyword>
<dbReference type="Pfam" id="PF00941">
    <property type="entry name" value="FAD_binding_5"/>
    <property type="match status" value="1"/>
</dbReference>
<dbReference type="InterPro" id="IPR002346">
    <property type="entry name" value="Mopterin_DH_FAD-bd"/>
</dbReference>
<dbReference type="Gene3D" id="3.30.465.10">
    <property type="match status" value="1"/>
</dbReference>
<evidence type="ECO:0000256" key="3">
    <source>
        <dbReference type="ARBA" id="ARBA00023002"/>
    </source>
</evidence>
<name>A0ABW2T1W6_9ACTN</name>
<dbReference type="Pfam" id="PF03450">
    <property type="entry name" value="CO_deh_flav_C"/>
    <property type="match status" value="1"/>
</dbReference>
<dbReference type="PANTHER" id="PTHR42659:SF2">
    <property type="entry name" value="XANTHINE DEHYDROGENASE SUBUNIT C-RELATED"/>
    <property type="match status" value="1"/>
</dbReference>
<dbReference type="EMBL" id="JBHTEE010000001">
    <property type="protein sequence ID" value="MFC7601741.1"/>
    <property type="molecule type" value="Genomic_DNA"/>
</dbReference>
<feature type="domain" description="FAD-binding PCMH-type" evidence="4">
    <location>
        <begin position="1"/>
        <end position="178"/>
    </location>
</feature>
<evidence type="ECO:0000313" key="5">
    <source>
        <dbReference type="EMBL" id="MFC7601741.1"/>
    </source>
</evidence>
<reference evidence="6" key="1">
    <citation type="journal article" date="2019" name="Int. J. Syst. Evol. Microbiol.">
        <title>The Global Catalogue of Microorganisms (GCM) 10K type strain sequencing project: providing services to taxonomists for standard genome sequencing and annotation.</title>
        <authorList>
            <consortium name="The Broad Institute Genomics Platform"/>
            <consortium name="The Broad Institute Genome Sequencing Center for Infectious Disease"/>
            <person name="Wu L."/>
            <person name="Ma J."/>
        </authorList>
    </citation>
    <scope>NUCLEOTIDE SEQUENCE [LARGE SCALE GENOMIC DNA]</scope>
    <source>
        <strain evidence="6">JCM 10083</strain>
    </source>
</reference>
<dbReference type="InterPro" id="IPR005107">
    <property type="entry name" value="CO_DH_flav_C"/>
</dbReference>
<proteinExistence type="predicted"/>
<dbReference type="InterPro" id="IPR051312">
    <property type="entry name" value="Diverse_Substr_Oxidored"/>
</dbReference>
<evidence type="ECO:0000256" key="2">
    <source>
        <dbReference type="ARBA" id="ARBA00022827"/>
    </source>
</evidence>
<dbReference type="SUPFAM" id="SSF55447">
    <property type="entry name" value="CO dehydrogenase flavoprotein C-terminal domain-like"/>
    <property type="match status" value="1"/>
</dbReference>
<dbReference type="SMART" id="SM01092">
    <property type="entry name" value="CO_deh_flav_C"/>
    <property type="match status" value="1"/>
</dbReference>
<keyword evidence="3" id="KW-0560">Oxidoreductase</keyword>
<accession>A0ABW2T1W6</accession>
<keyword evidence="2" id="KW-0274">FAD</keyword>
<protein>
    <submittedName>
        <fullName evidence="5">FAD binding domain-containing protein</fullName>
    </submittedName>
</protein>
<comment type="caution">
    <text evidence="5">The sequence shown here is derived from an EMBL/GenBank/DDBJ whole genome shotgun (WGS) entry which is preliminary data.</text>
</comment>
<dbReference type="PANTHER" id="PTHR42659">
    <property type="entry name" value="XANTHINE DEHYDROGENASE SUBUNIT C-RELATED"/>
    <property type="match status" value="1"/>
</dbReference>
<dbReference type="Gene3D" id="3.30.43.10">
    <property type="entry name" value="Uridine Diphospho-n-acetylenolpyruvylglucosamine Reductase, domain 2"/>
    <property type="match status" value="1"/>
</dbReference>
<gene>
    <name evidence="5" type="ORF">ACFQVD_16735</name>
</gene>
<dbReference type="InterPro" id="IPR016167">
    <property type="entry name" value="FAD-bd_PCMH_sub1"/>
</dbReference>
<dbReference type="RefSeq" id="WP_343968656.1">
    <property type="nucleotide sequence ID" value="NZ_BAAAGK010000067.1"/>
</dbReference>
<dbReference type="Proteomes" id="UP001596514">
    <property type="component" value="Unassembled WGS sequence"/>
</dbReference>
<evidence type="ECO:0000313" key="6">
    <source>
        <dbReference type="Proteomes" id="UP001596514"/>
    </source>
</evidence>
<evidence type="ECO:0000256" key="1">
    <source>
        <dbReference type="ARBA" id="ARBA00022630"/>
    </source>
</evidence>
<evidence type="ECO:0000259" key="4">
    <source>
        <dbReference type="PROSITE" id="PS51387"/>
    </source>
</evidence>
<sequence length="322" mass="34030">MKPAAFDYIVPGTVGEAVGALAEAGERARILAGGQSLILEMRCRRCLPELVVDINRVQGLDRLRVEDGGLQVGALVRHRAFESPRVAPGPLGRLLSRTVVNIAHPPIRALGTMAGSLAWAHPAAEWGAVAVGLDADIELRGRAGTRTVAAHDYFHGPHRTECRPQEMITSVRLPLLDDTVGVAFVEHRRTRAGFAQVAVAVALTVLDGVITQAFIGLANAADRPVRAQVAELSLIGAEIGASLCGPALFGSAHFYPDSLDGHPFGHAARIAAEGDADPCARPYADVEYQRQVVAVLVGRALCQAASDRQAHAGHDGSAGEWR</sequence>
<dbReference type="PROSITE" id="PS51387">
    <property type="entry name" value="FAD_PCMH"/>
    <property type="match status" value="1"/>
</dbReference>
<keyword evidence="6" id="KW-1185">Reference proteome</keyword>
<dbReference type="InterPro" id="IPR036683">
    <property type="entry name" value="CO_DH_flav_C_dom_sf"/>
</dbReference>